<keyword evidence="10 12" id="KW-0739">Sodium transport</keyword>
<dbReference type="Proteomes" id="UP000887116">
    <property type="component" value="Unassembled WGS sequence"/>
</dbReference>
<evidence type="ECO:0000256" key="4">
    <source>
        <dbReference type="ARBA" id="ARBA00022461"/>
    </source>
</evidence>
<keyword evidence="5 12" id="KW-0812">Transmembrane</keyword>
<dbReference type="PANTHER" id="PTHR11690:SF248">
    <property type="entry name" value="PICKPOCKET 17, ISOFORM A"/>
    <property type="match status" value="1"/>
</dbReference>
<gene>
    <name evidence="14" type="primary">NCL1_22801</name>
    <name evidence="14" type="ORF">TNCT_329101</name>
</gene>
<accession>A0A8X6K4U2</accession>
<evidence type="ECO:0000313" key="14">
    <source>
        <dbReference type="EMBL" id="GFR31131.1"/>
    </source>
</evidence>
<keyword evidence="9 13" id="KW-0472">Membrane</keyword>
<dbReference type="Pfam" id="PF00858">
    <property type="entry name" value="ASC"/>
    <property type="match status" value="1"/>
</dbReference>
<evidence type="ECO:0000256" key="8">
    <source>
        <dbReference type="ARBA" id="ARBA00023065"/>
    </source>
</evidence>
<dbReference type="EMBL" id="BMAO01029353">
    <property type="protein sequence ID" value="GFR31131.1"/>
    <property type="molecule type" value="Genomic_DNA"/>
</dbReference>
<dbReference type="GO" id="GO:0015280">
    <property type="term" value="F:ligand-gated sodium channel activity"/>
    <property type="evidence" value="ECO:0007669"/>
    <property type="project" value="TreeGrafter"/>
</dbReference>
<keyword evidence="15" id="KW-1185">Reference proteome</keyword>
<dbReference type="GO" id="GO:0005886">
    <property type="term" value="C:plasma membrane"/>
    <property type="evidence" value="ECO:0007669"/>
    <property type="project" value="TreeGrafter"/>
</dbReference>
<evidence type="ECO:0000256" key="13">
    <source>
        <dbReference type="SAM" id="Phobius"/>
    </source>
</evidence>
<evidence type="ECO:0000256" key="11">
    <source>
        <dbReference type="ARBA" id="ARBA00023303"/>
    </source>
</evidence>
<keyword evidence="7" id="KW-0915">Sodium</keyword>
<dbReference type="OrthoDB" id="10400512at2759"/>
<comment type="caution">
    <text evidence="14">The sequence shown here is derived from an EMBL/GenBank/DDBJ whole genome shotgun (WGS) entry which is preliminary data.</text>
</comment>
<reference evidence="14" key="1">
    <citation type="submission" date="2020-07" db="EMBL/GenBank/DDBJ databases">
        <title>Multicomponent nature underlies the extraordinary mechanical properties of spider dragline silk.</title>
        <authorList>
            <person name="Kono N."/>
            <person name="Nakamura H."/>
            <person name="Mori M."/>
            <person name="Yoshida Y."/>
            <person name="Ohtoshi R."/>
            <person name="Malay A.D."/>
            <person name="Moran D.A.P."/>
            <person name="Tomita M."/>
            <person name="Numata K."/>
            <person name="Arakawa K."/>
        </authorList>
    </citation>
    <scope>NUCLEOTIDE SEQUENCE</scope>
</reference>
<proteinExistence type="inferred from homology"/>
<keyword evidence="8 12" id="KW-0406">Ion transport</keyword>
<name>A0A8X6K4U2_TRICU</name>
<dbReference type="InterPro" id="IPR001873">
    <property type="entry name" value="ENaC"/>
</dbReference>
<keyword evidence="6 13" id="KW-1133">Transmembrane helix</keyword>
<evidence type="ECO:0000256" key="12">
    <source>
        <dbReference type="RuleBase" id="RU000679"/>
    </source>
</evidence>
<evidence type="ECO:0000256" key="6">
    <source>
        <dbReference type="ARBA" id="ARBA00022989"/>
    </source>
</evidence>
<evidence type="ECO:0000313" key="15">
    <source>
        <dbReference type="Proteomes" id="UP000887116"/>
    </source>
</evidence>
<dbReference type="AlphaFoldDB" id="A0A8X6K4U2"/>
<comment type="similarity">
    <text evidence="2 12">Belongs to the amiloride-sensitive sodium channel (TC 1.A.6) family.</text>
</comment>
<keyword evidence="11 12" id="KW-0407">Ion channel</keyword>
<evidence type="ECO:0000256" key="1">
    <source>
        <dbReference type="ARBA" id="ARBA00004141"/>
    </source>
</evidence>
<evidence type="ECO:0000256" key="2">
    <source>
        <dbReference type="ARBA" id="ARBA00007193"/>
    </source>
</evidence>
<evidence type="ECO:0000256" key="7">
    <source>
        <dbReference type="ARBA" id="ARBA00023053"/>
    </source>
</evidence>
<evidence type="ECO:0000256" key="10">
    <source>
        <dbReference type="ARBA" id="ARBA00023201"/>
    </source>
</evidence>
<evidence type="ECO:0000256" key="5">
    <source>
        <dbReference type="ARBA" id="ARBA00022692"/>
    </source>
</evidence>
<evidence type="ECO:0000256" key="9">
    <source>
        <dbReference type="ARBA" id="ARBA00023136"/>
    </source>
</evidence>
<keyword evidence="3 12" id="KW-0813">Transport</keyword>
<dbReference type="PANTHER" id="PTHR11690">
    <property type="entry name" value="AMILORIDE-SENSITIVE SODIUM CHANNEL-RELATED"/>
    <property type="match status" value="1"/>
</dbReference>
<organism evidence="14 15">
    <name type="scientific">Trichonephila clavata</name>
    <name type="common">Joro spider</name>
    <name type="synonym">Nephila clavata</name>
    <dbReference type="NCBI Taxonomy" id="2740835"/>
    <lineage>
        <taxon>Eukaryota</taxon>
        <taxon>Metazoa</taxon>
        <taxon>Ecdysozoa</taxon>
        <taxon>Arthropoda</taxon>
        <taxon>Chelicerata</taxon>
        <taxon>Arachnida</taxon>
        <taxon>Araneae</taxon>
        <taxon>Araneomorphae</taxon>
        <taxon>Entelegynae</taxon>
        <taxon>Araneoidea</taxon>
        <taxon>Nephilidae</taxon>
        <taxon>Trichonephila</taxon>
    </lineage>
</organism>
<evidence type="ECO:0000256" key="3">
    <source>
        <dbReference type="ARBA" id="ARBA00022448"/>
    </source>
</evidence>
<sequence>MADEISERIPLEKDKSVKGYASKVFKESSVSAVSGIVSTHNRPRRFFRILVFVLFTAGFLYQCIKFFTYILTYPTVVNIEIDRPTEYLAPAYTFCNYNSIKRSKFCSKYPNSCIYPSQEFCNTYPDYYCDNRTKVPKEDSTEHLSIEDAIDLGHDSKNLLIEGAWEDPEGPFLRLNAEEQVPTACYS</sequence>
<feature type="transmembrane region" description="Helical" evidence="13">
    <location>
        <begin position="49"/>
        <end position="71"/>
    </location>
</feature>
<keyword evidence="4 12" id="KW-0894">Sodium channel</keyword>
<comment type="subcellular location">
    <subcellularLocation>
        <location evidence="1">Membrane</location>
        <topology evidence="1">Multi-pass membrane protein</topology>
    </subcellularLocation>
</comment>
<protein>
    <submittedName>
        <fullName evidence="14">Uncharacterized protein</fullName>
    </submittedName>
</protein>